<feature type="domain" description="D-serine dehydratase-like" evidence="3">
    <location>
        <begin position="279"/>
        <end position="370"/>
    </location>
</feature>
<dbReference type="PANTHER" id="PTHR28004">
    <property type="entry name" value="ZGC:162816-RELATED"/>
    <property type="match status" value="1"/>
</dbReference>
<dbReference type="SUPFAM" id="SSF51419">
    <property type="entry name" value="PLP-binding barrel"/>
    <property type="match status" value="1"/>
</dbReference>
<evidence type="ECO:0000256" key="2">
    <source>
        <dbReference type="ARBA" id="ARBA00023239"/>
    </source>
</evidence>
<dbReference type="Gene3D" id="2.40.37.20">
    <property type="entry name" value="D-serine dehydratase-like domain"/>
    <property type="match status" value="1"/>
</dbReference>
<dbReference type="InterPro" id="IPR042208">
    <property type="entry name" value="D-ser_dehydrat-like_sf"/>
</dbReference>
<dbReference type="Gene3D" id="3.20.20.10">
    <property type="entry name" value="Alanine racemase"/>
    <property type="match status" value="1"/>
</dbReference>
<dbReference type="SMART" id="SM01119">
    <property type="entry name" value="D-ser_dehydrat"/>
    <property type="match status" value="1"/>
</dbReference>
<evidence type="ECO:0000259" key="3">
    <source>
        <dbReference type="SMART" id="SM01119"/>
    </source>
</evidence>
<comment type="similarity">
    <text evidence="1">Belongs to the DSD1 family.</text>
</comment>
<dbReference type="InterPro" id="IPR051466">
    <property type="entry name" value="D-amino_acid_metab_enzyme"/>
</dbReference>
<evidence type="ECO:0000313" key="5">
    <source>
        <dbReference type="Proteomes" id="UP001246372"/>
    </source>
</evidence>
<dbReference type="InterPro" id="IPR001608">
    <property type="entry name" value="Ala_racemase_N"/>
</dbReference>
<dbReference type="InterPro" id="IPR029066">
    <property type="entry name" value="PLP-binding_barrel"/>
</dbReference>
<keyword evidence="5" id="KW-1185">Reference proteome</keyword>
<dbReference type="EMBL" id="JAVXZY010000006">
    <property type="protein sequence ID" value="MDT9000776.1"/>
    <property type="molecule type" value="Genomic_DNA"/>
</dbReference>
<dbReference type="CDD" id="cd06819">
    <property type="entry name" value="PLPDE_III_LS_D-TA"/>
    <property type="match status" value="1"/>
</dbReference>
<reference evidence="4" key="1">
    <citation type="submission" date="2023-09" db="EMBL/GenBank/DDBJ databases">
        <title>Paucibacter sp. APW11 Genome sequencing and assembly.</title>
        <authorList>
            <person name="Kim I."/>
        </authorList>
    </citation>
    <scope>NUCLEOTIDE SEQUENCE</scope>
    <source>
        <strain evidence="4">APW11</strain>
    </source>
</reference>
<dbReference type="Proteomes" id="UP001246372">
    <property type="component" value="Unassembled WGS sequence"/>
</dbReference>
<gene>
    <name evidence="4" type="ORF">RQP53_15980</name>
</gene>
<dbReference type="RefSeq" id="WP_315651658.1">
    <property type="nucleotide sequence ID" value="NZ_JAVXZY010000006.1"/>
</dbReference>
<evidence type="ECO:0000313" key="4">
    <source>
        <dbReference type="EMBL" id="MDT9000776.1"/>
    </source>
</evidence>
<dbReference type="InterPro" id="IPR026956">
    <property type="entry name" value="D-ser_dehydrat-like_dom"/>
</dbReference>
<dbReference type="PANTHER" id="PTHR28004:SF2">
    <property type="entry name" value="D-SERINE DEHYDRATASE"/>
    <property type="match status" value="1"/>
</dbReference>
<name>A0ABU3PDY2_9BURK</name>
<evidence type="ECO:0000256" key="1">
    <source>
        <dbReference type="ARBA" id="ARBA00005323"/>
    </source>
</evidence>
<accession>A0ABU3PDY2</accession>
<keyword evidence="2" id="KW-0456">Lyase</keyword>
<dbReference type="Pfam" id="PF14031">
    <property type="entry name" value="D-ser_dehydrat"/>
    <property type="match status" value="1"/>
</dbReference>
<protein>
    <submittedName>
        <fullName evidence="4">DSD1 family PLP-dependent enzyme</fullName>
    </submittedName>
</protein>
<dbReference type="Pfam" id="PF01168">
    <property type="entry name" value="Ala_racemase_N"/>
    <property type="match status" value="1"/>
</dbReference>
<comment type="caution">
    <text evidence="4">The sequence shown here is derived from an EMBL/GenBank/DDBJ whole genome shotgun (WGS) entry which is preliminary data.</text>
</comment>
<organism evidence="4 5">
    <name type="scientific">Roseateles aquae</name>
    <dbReference type="NCBI Taxonomy" id="3077235"/>
    <lineage>
        <taxon>Bacteria</taxon>
        <taxon>Pseudomonadati</taxon>
        <taxon>Pseudomonadota</taxon>
        <taxon>Betaproteobacteria</taxon>
        <taxon>Burkholderiales</taxon>
        <taxon>Sphaerotilaceae</taxon>
        <taxon>Roseateles</taxon>
    </lineage>
</organism>
<proteinExistence type="inferred from homology"/>
<sequence>MPLPDIRPATLSPISLPPAARHGDTLDAIDTPALLLDLDAFERNVALMQAAASAAGLALRPHAKAHKSVAIAQAQRRAGAVGICCQKVSEALPFVNAGVNDVLISNQVVGAAKTALLAQLALRARISVCVDHEVQIEALAAACAATGSRIEVLVEIDVGQQRCGVADAEAVLRLCAAIKRHPQQLHFKGLQAYQGAIQHLRTVAERRAAAAAAAARAAAVRDALLAAGLACECITGGGSGTVAFDLSSGVYTEVQPGSYVFMDADYGRNEAAGLHFEHSLFLLSSVISEGQGDRLVLDAGLKTLSAECGPPQVWAGGALSADLSVLALNDEHAIVQHLGGPRPTLGQRLLLVPGHCDPTLNLHDQLVALRGGRVEALWAIEARGLSR</sequence>